<dbReference type="PROSITE" id="PS00687">
    <property type="entry name" value="ALDEHYDE_DEHYDR_GLU"/>
    <property type="match status" value="1"/>
</dbReference>
<dbReference type="GO" id="GO:0004777">
    <property type="term" value="F:succinate-semialdehyde dehydrogenase (NAD+) activity"/>
    <property type="evidence" value="ECO:0007669"/>
    <property type="project" value="TreeGrafter"/>
</dbReference>
<dbReference type="FunFam" id="3.40.309.10:FF:000004">
    <property type="entry name" value="Succinate-semialdehyde dehydrogenase I"/>
    <property type="match status" value="1"/>
</dbReference>
<evidence type="ECO:0000256" key="4">
    <source>
        <dbReference type="RuleBase" id="RU003345"/>
    </source>
</evidence>
<proteinExistence type="inferred from homology"/>
<dbReference type="SUPFAM" id="SSF53720">
    <property type="entry name" value="ALDH-like"/>
    <property type="match status" value="1"/>
</dbReference>
<dbReference type="CDD" id="cd07103">
    <property type="entry name" value="ALDH_F5_SSADH_GabD"/>
    <property type="match status" value="1"/>
</dbReference>
<feature type="active site" evidence="3">
    <location>
        <position position="270"/>
    </location>
</feature>
<dbReference type="EMBL" id="CP072110">
    <property type="protein sequence ID" value="QTH64865.1"/>
    <property type="molecule type" value="Genomic_DNA"/>
</dbReference>
<feature type="domain" description="Aldehyde dehydrogenase" evidence="5">
    <location>
        <begin position="31"/>
        <end position="489"/>
    </location>
</feature>
<evidence type="ECO:0000313" key="6">
    <source>
        <dbReference type="EMBL" id="QTH64865.1"/>
    </source>
</evidence>
<dbReference type="AlphaFoldDB" id="A0A975DCY3"/>
<dbReference type="InterPro" id="IPR050740">
    <property type="entry name" value="Aldehyde_DH_Superfamily"/>
</dbReference>
<dbReference type="PROSITE" id="PS00070">
    <property type="entry name" value="ALDEHYDE_DEHYDR_CYS"/>
    <property type="match status" value="1"/>
</dbReference>
<evidence type="ECO:0000256" key="2">
    <source>
        <dbReference type="ARBA" id="ARBA00023002"/>
    </source>
</evidence>
<dbReference type="Pfam" id="PF00171">
    <property type="entry name" value="Aldedh"/>
    <property type="match status" value="1"/>
</dbReference>
<dbReference type="FunFam" id="3.40.605.10:FF:000026">
    <property type="entry name" value="Aldehyde dehydrogenase, putative"/>
    <property type="match status" value="1"/>
</dbReference>
<accession>A0A975DCY3</accession>
<dbReference type="Gene3D" id="3.40.605.10">
    <property type="entry name" value="Aldehyde Dehydrogenase, Chain A, domain 1"/>
    <property type="match status" value="1"/>
</dbReference>
<name>A0A975DCY3_9GAMM</name>
<evidence type="ECO:0000256" key="3">
    <source>
        <dbReference type="PROSITE-ProRule" id="PRU10007"/>
    </source>
</evidence>
<dbReference type="KEGG" id="psym:J1N51_05260"/>
<dbReference type="InterPro" id="IPR016163">
    <property type="entry name" value="Ald_DH_C"/>
</dbReference>
<dbReference type="InterPro" id="IPR016160">
    <property type="entry name" value="Ald_DH_CS_CYS"/>
</dbReference>
<comment type="similarity">
    <text evidence="1 4">Belongs to the aldehyde dehydrogenase family.</text>
</comment>
<dbReference type="PANTHER" id="PTHR43353">
    <property type="entry name" value="SUCCINATE-SEMIALDEHYDE DEHYDROGENASE, MITOCHONDRIAL"/>
    <property type="match status" value="1"/>
</dbReference>
<evidence type="ECO:0000313" key="7">
    <source>
        <dbReference type="Proteomes" id="UP000682739"/>
    </source>
</evidence>
<protein>
    <submittedName>
        <fullName evidence="6">NAD-dependent succinate-semialdehyde dehydrogenase</fullName>
    </submittedName>
</protein>
<dbReference type="Gene3D" id="3.40.309.10">
    <property type="entry name" value="Aldehyde Dehydrogenase, Chain A, domain 2"/>
    <property type="match status" value="1"/>
</dbReference>
<keyword evidence="2 4" id="KW-0560">Oxidoreductase</keyword>
<reference evidence="6" key="1">
    <citation type="submission" date="2021-03" db="EMBL/GenBank/DDBJ databases">
        <title>Description of Psychrosphaera ytuae sp. nov. isolated from deep sea sediment of South China Sea.</title>
        <authorList>
            <person name="Zhang J."/>
            <person name="Xu X.-D."/>
        </authorList>
    </citation>
    <scope>NUCLEOTIDE SEQUENCE</scope>
    <source>
        <strain evidence="6">MTZ26</strain>
    </source>
</reference>
<dbReference type="InterPro" id="IPR015590">
    <property type="entry name" value="Aldehyde_DH_dom"/>
</dbReference>
<gene>
    <name evidence="6" type="ORF">J1N51_05260</name>
</gene>
<evidence type="ECO:0000259" key="5">
    <source>
        <dbReference type="Pfam" id="PF00171"/>
    </source>
</evidence>
<evidence type="ECO:0000256" key="1">
    <source>
        <dbReference type="ARBA" id="ARBA00009986"/>
    </source>
</evidence>
<dbReference type="FunFam" id="3.40.605.10:FF:000005">
    <property type="entry name" value="Succinate-semialdehyde dehydrogenase I"/>
    <property type="match status" value="1"/>
</dbReference>
<sequence>MSEATSANSILSSLLSDPTLVASGSYIDGQWQTSESRFKVTNPLNGDVLIEVSESTNGEDISLIESAIAAAKKAQPDWAKKSSYERYDLMMKWHDLMLEHKDDLATLMTLEQGKPLKESKGEIEYGASYVKWFAEEGKRVYGDTIPSLASHQQIKIIKQPVGVVAAITPWNFPNSMLARKIAPAIAAGNTVVGRPTELTPLSALALAVLAERAGIPKGVINIVVGSDSKAIGKVLTEHPDVDKFSFTGSTKVGQILMKQCASTIKKVSLELGGNAPFIVFADADIDAAVDGAIKAKFRNAGQTCVCVNRFLIEESVHDEFVDKFVEKARQLKVAGGLEEGTDIGPMIHNEAANNIRDMVRTAEKAGAKRVFGELVETNLQAPIVLTNVSNDMEIAQNEIFGPVAAIQSFSSEQQAIDLANDTEYGLAAYFYSLNINRVERVAAGLKYGMVGINEGLISNAAAPFGGVKQSGFGREGSKYGLDDYMNMKYLCYNHG</sequence>
<dbReference type="InterPro" id="IPR016161">
    <property type="entry name" value="Ald_DH/histidinol_DH"/>
</dbReference>
<dbReference type="InterPro" id="IPR016162">
    <property type="entry name" value="Ald_DH_N"/>
</dbReference>
<dbReference type="InterPro" id="IPR029510">
    <property type="entry name" value="Ald_DH_CS_GLU"/>
</dbReference>
<keyword evidence="7" id="KW-1185">Reference proteome</keyword>
<dbReference type="Proteomes" id="UP000682739">
    <property type="component" value="Chromosome"/>
</dbReference>
<dbReference type="PANTHER" id="PTHR43353:SF5">
    <property type="entry name" value="SUCCINATE-SEMIALDEHYDE DEHYDROGENASE, MITOCHONDRIAL"/>
    <property type="match status" value="1"/>
</dbReference>
<dbReference type="GO" id="GO:0009450">
    <property type="term" value="P:gamma-aminobutyric acid catabolic process"/>
    <property type="evidence" value="ECO:0007669"/>
    <property type="project" value="TreeGrafter"/>
</dbReference>
<organism evidence="6 7">
    <name type="scientific">Psychrosphaera ytuae</name>
    <dbReference type="NCBI Taxonomy" id="2820710"/>
    <lineage>
        <taxon>Bacteria</taxon>
        <taxon>Pseudomonadati</taxon>
        <taxon>Pseudomonadota</taxon>
        <taxon>Gammaproteobacteria</taxon>
        <taxon>Alteromonadales</taxon>
        <taxon>Pseudoalteromonadaceae</taxon>
        <taxon>Psychrosphaera</taxon>
    </lineage>
</organism>
<dbReference type="RefSeq" id="WP_208832919.1">
    <property type="nucleotide sequence ID" value="NZ_CP072110.1"/>
</dbReference>